<dbReference type="Pfam" id="PF10604">
    <property type="entry name" value="Polyketide_cyc2"/>
    <property type="match status" value="1"/>
</dbReference>
<dbReference type="Proteomes" id="UP000184432">
    <property type="component" value="Unassembled WGS sequence"/>
</dbReference>
<proteinExistence type="predicted"/>
<dbReference type="InterPro" id="IPR023393">
    <property type="entry name" value="START-like_dom_sf"/>
</dbReference>
<organism evidence="1 2">
    <name type="scientific">Aquimarina spongiae</name>
    <dbReference type="NCBI Taxonomy" id="570521"/>
    <lineage>
        <taxon>Bacteria</taxon>
        <taxon>Pseudomonadati</taxon>
        <taxon>Bacteroidota</taxon>
        <taxon>Flavobacteriia</taxon>
        <taxon>Flavobacteriales</taxon>
        <taxon>Flavobacteriaceae</taxon>
        <taxon>Aquimarina</taxon>
    </lineage>
</organism>
<keyword evidence="2" id="KW-1185">Reference proteome</keyword>
<dbReference type="AlphaFoldDB" id="A0A1M6CHJ2"/>
<reference evidence="2" key="1">
    <citation type="submission" date="2016-11" db="EMBL/GenBank/DDBJ databases">
        <authorList>
            <person name="Varghese N."/>
            <person name="Submissions S."/>
        </authorList>
    </citation>
    <scope>NUCLEOTIDE SEQUENCE [LARGE SCALE GENOMIC DNA]</scope>
    <source>
        <strain evidence="2">DSM 22623</strain>
    </source>
</reference>
<dbReference type="EMBL" id="FQYP01000002">
    <property type="protein sequence ID" value="SHI60321.1"/>
    <property type="molecule type" value="Genomic_DNA"/>
</dbReference>
<dbReference type="CDD" id="cd07821">
    <property type="entry name" value="PYR_PYL_RCAR_like"/>
    <property type="match status" value="1"/>
</dbReference>
<name>A0A1M6CHJ2_9FLAO</name>
<dbReference type="InterPro" id="IPR019587">
    <property type="entry name" value="Polyketide_cyclase/dehydratase"/>
</dbReference>
<gene>
    <name evidence="1" type="ORF">SAMN04488508_102114</name>
</gene>
<dbReference type="Gene3D" id="3.30.530.20">
    <property type="match status" value="1"/>
</dbReference>
<protein>
    <submittedName>
        <fullName evidence="1">Polyketide cyclase / dehydrase and lipid transport</fullName>
    </submittedName>
</protein>
<accession>A0A1M6CHJ2</accession>
<evidence type="ECO:0000313" key="2">
    <source>
        <dbReference type="Proteomes" id="UP000184432"/>
    </source>
</evidence>
<dbReference type="SUPFAM" id="SSF55961">
    <property type="entry name" value="Bet v1-like"/>
    <property type="match status" value="1"/>
</dbReference>
<evidence type="ECO:0000313" key="1">
    <source>
        <dbReference type="EMBL" id="SHI60321.1"/>
    </source>
</evidence>
<dbReference type="RefSeq" id="WP_170864559.1">
    <property type="nucleotide sequence ID" value="NZ_FQYP01000002.1"/>
</dbReference>
<sequence>MKNVMRTVMIVLAFGLASHSILGQERMTKKFKTLNTEIVINASAEKVWETMVLDYGKVGNFSPFIYSSHYESGSLKGEVGAERKCYFSENKKRWAHETILDIDAQNMRMINIIKDAAKFPLDKNNSQAIYYVKDNGDGTATAGYKFQFRTKPAFMAGLAKGKFKKLLGETLVGLKHYVETGEVVNASNNKFKDIKNTYNYTVLK</sequence>
<dbReference type="STRING" id="570521.SAMN04488508_102114"/>